<evidence type="ECO:0000313" key="3">
    <source>
        <dbReference type="Proteomes" id="UP000464495"/>
    </source>
</evidence>
<feature type="transmembrane region" description="Helical" evidence="1">
    <location>
        <begin position="273"/>
        <end position="298"/>
    </location>
</feature>
<organism evidence="2 3">
    <name type="scientific">Algicella marina</name>
    <dbReference type="NCBI Taxonomy" id="2683284"/>
    <lineage>
        <taxon>Bacteria</taxon>
        <taxon>Pseudomonadati</taxon>
        <taxon>Pseudomonadota</taxon>
        <taxon>Alphaproteobacteria</taxon>
        <taxon>Rhodobacterales</taxon>
        <taxon>Paracoccaceae</taxon>
        <taxon>Algicella</taxon>
    </lineage>
</organism>
<evidence type="ECO:0000256" key="1">
    <source>
        <dbReference type="SAM" id="Phobius"/>
    </source>
</evidence>
<dbReference type="Proteomes" id="UP000464495">
    <property type="component" value="Chromosome"/>
</dbReference>
<reference evidence="2 3" key="1">
    <citation type="submission" date="2019-12" db="EMBL/GenBank/DDBJ databases">
        <title>Complete genome sequence of Algicella marina strain 9Alg 56(T) isolated from the red alga Tichocarpus crinitus.</title>
        <authorList>
            <person name="Kim S.-G."/>
            <person name="Nedashkovskaya O.I."/>
        </authorList>
    </citation>
    <scope>NUCLEOTIDE SEQUENCE [LARGE SCALE GENOMIC DNA]</scope>
    <source>
        <strain evidence="2 3">9Alg 56</strain>
    </source>
</reference>
<evidence type="ECO:0008006" key="4">
    <source>
        <dbReference type="Google" id="ProtNLM"/>
    </source>
</evidence>
<feature type="transmembrane region" description="Helical" evidence="1">
    <location>
        <begin position="95"/>
        <end position="117"/>
    </location>
</feature>
<keyword evidence="1" id="KW-0472">Membrane</keyword>
<feature type="transmembrane region" description="Helical" evidence="1">
    <location>
        <begin position="138"/>
        <end position="155"/>
    </location>
</feature>
<feature type="transmembrane region" description="Helical" evidence="1">
    <location>
        <begin position="22"/>
        <end position="40"/>
    </location>
</feature>
<sequence length="436" mass="46986">MASPVTAHVSEQAFVLLLPTDAYIACGLVIVLATLAFLAFSRPRMPVVPADVSPASLPRAAHYTSLAATALLFLLLWLGITGPRDPLSNLLPLSIWSGFWIFLVVLQGFVGNLWGWINPWRAIASLTAPDHIRPIPGGPWPACVILLIFFSFSLADPAPDDPDRLARITGGYWLFTYVGTQVFGTRTWLTRCEVFTVMMSLFARLSVNQSTGPSFPGNALLAHRTQIATGLFALLLLGAGSFDGLNETFWWLARIGVNPLEFPGRSALILPTTLGLAATCALLLTTFTACAALGHLIANKRKIRFFRAWSLLAVTTLPIAFGYHIAHYLPAALVNGQYLLAALSDPLATGADLLNLGTFYVTTGFFNTTATVRIIWLTQAAAVVAGHVLSLVLAHRAARMLYGSDTSALRSQIPLSLFMVAYTLLGLWLLAAPKGA</sequence>
<dbReference type="EMBL" id="CP046620">
    <property type="protein sequence ID" value="QHQ37505.1"/>
    <property type="molecule type" value="Genomic_DNA"/>
</dbReference>
<dbReference type="KEGG" id="amaq:GO499_18875"/>
<evidence type="ECO:0000313" key="2">
    <source>
        <dbReference type="EMBL" id="QHQ37505.1"/>
    </source>
</evidence>
<keyword evidence="1" id="KW-1133">Transmembrane helix</keyword>
<protein>
    <recommendedName>
        <fullName evidence="4">Fenitrothion hydrolase</fullName>
    </recommendedName>
</protein>
<feature type="transmembrane region" description="Helical" evidence="1">
    <location>
        <begin position="228"/>
        <end position="253"/>
    </location>
</feature>
<feature type="transmembrane region" description="Helical" evidence="1">
    <location>
        <begin position="305"/>
        <end position="326"/>
    </location>
</feature>
<dbReference type="AlphaFoldDB" id="A0A6P1T6Z0"/>
<keyword evidence="1" id="KW-0812">Transmembrane</keyword>
<name>A0A6P1T6Z0_9RHOB</name>
<feature type="transmembrane region" description="Helical" evidence="1">
    <location>
        <begin position="60"/>
        <end position="80"/>
    </location>
</feature>
<accession>A0A6P1T6Z0</accession>
<proteinExistence type="predicted"/>
<feature type="transmembrane region" description="Helical" evidence="1">
    <location>
        <begin position="374"/>
        <end position="393"/>
    </location>
</feature>
<feature type="transmembrane region" description="Helical" evidence="1">
    <location>
        <begin position="413"/>
        <end position="431"/>
    </location>
</feature>
<gene>
    <name evidence="2" type="ORF">GO499_18875</name>
</gene>
<keyword evidence="3" id="KW-1185">Reference proteome</keyword>